<evidence type="ECO:0000256" key="4">
    <source>
        <dbReference type="ARBA" id="ARBA00022679"/>
    </source>
</evidence>
<dbReference type="InterPro" id="IPR020578">
    <property type="entry name" value="Aminotrans_V_PyrdxlP_BS"/>
</dbReference>
<reference evidence="13" key="1">
    <citation type="submission" date="2017-11" db="EMBL/GenBank/DDBJ databases">
        <title>Complete Genome Sequence of Kyrpidia sp. Strain EA-1, a thermophilic, hydrogen-oxidizing Bacterium, isolated from the Azores.</title>
        <authorList>
            <person name="Reiner J.E."/>
            <person name="Lapp C.J."/>
            <person name="Bunk B."/>
            <person name="Gescher J."/>
        </authorList>
    </citation>
    <scope>NUCLEOTIDE SEQUENCE [LARGE SCALE GENOMIC DNA]</scope>
    <source>
        <strain evidence="13">EA-1</strain>
    </source>
</reference>
<keyword evidence="5" id="KW-0479">Metal-binding</keyword>
<evidence type="ECO:0000256" key="2">
    <source>
        <dbReference type="ARBA" id="ARBA00006490"/>
    </source>
</evidence>
<comment type="similarity">
    <text evidence="2">Belongs to the class-V pyridoxal-phosphate-dependent aminotransferase family. NifS/IscS subfamily.</text>
</comment>
<dbReference type="EC" id="2.8.1.7" evidence="3"/>
<feature type="domain" description="Aminotransferase class V" evidence="11">
    <location>
        <begin position="4"/>
        <end position="363"/>
    </location>
</feature>
<sequence>MRAIYLDHAATTFVLPEVREAMARHLEERVGNPSSIHEFGRRAKAAVEDAREAVAALIGATAAEVVFTSGGTEADNAALVGAVLALRDRGRHVVTTAIEHHAVLYTARHLEEWGFEVTYVHPGPRGVVGAEDVARALRPDTVLVSVMWVNNETGAVQPVRDIGALAKERGILFHTDAVQAVPWLPVEVDAVGCDLLSVSAHKLHGPQGIGALYVRKGTPWVPLLYGGTQERGRRAGTENVPGIVGFGAAAAWLKARRTAGLDHAARLREIFLGAVREEFGQVLVHSPEDGIPAILNVAFPGVSAETLLMNLDLHGIAASSGSACTSGSLEPSHVLQAMGLGDAVVRSSLRFSFSIQTTEEEVREAGRAVGRIARRLVRPGGHG</sequence>
<dbReference type="FunFam" id="3.40.640.10:FF:000084">
    <property type="entry name" value="IscS-like cysteine desulfurase"/>
    <property type="match status" value="1"/>
</dbReference>
<dbReference type="PROSITE" id="PS00595">
    <property type="entry name" value="AA_TRANSFER_CLASS_5"/>
    <property type="match status" value="1"/>
</dbReference>
<dbReference type="OrthoDB" id="9808002at2"/>
<gene>
    <name evidence="12" type="ORF">CVV65_10735</name>
</gene>
<comment type="catalytic activity">
    <reaction evidence="9">
        <text>(sulfur carrier)-H + L-cysteine = (sulfur carrier)-SH + L-alanine</text>
        <dbReference type="Rhea" id="RHEA:43892"/>
        <dbReference type="Rhea" id="RHEA-COMP:14737"/>
        <dbReference type="Rhea" id="RHEA-COMP:14739"/>
        <dbReference type="ChEBI" id="CHEBI:29917"/>
        <dbReference type="ChEBI" id="CHEBI:35235"/>
        <dbReference type="ChEBI" id="CHEBI:57972"/>
        <dbReference type="ChEBI" id="CHEBI:64428"/>
        <dbReference type="EC" id="2.8.1.7"/>
    </reaction>
</comment>
<dbReference type="Gene3D" id="3.40.640.10">
    <property type="entry name" value="Type I PLP-dependent aspartate aminotransferase-like (Major domain)"/>
    <property type="match status" value="1"/>
</dbReference>
<accession>A0A2K8N7M7</accession>
<dbReference type="SUPFAM" id="SSF53383">
    <property type="entry name" value="PLP-dependent transferases"/>
    <property type="match status" value="1"/>
</dbReference>
<dbReference type="Pfam" id="PF00266">
    <property type="entry name" value="Aminotran_5"/>
    <property type="match status" value="1"/>
</dbReference>
<name>A0A2K8N7M7_9BACL</name>
<evidence type="ECO:0000256" key="1">
    <source>
        <dbReference type="ARBA" id="ARBA00001933"/>
    </source>
</evidence>
<dbReference type="Gene3D" id="3.90.1150.10">
    <property type="entry name" value="Aspartate Aminotransferase, domain 1"/>
    <property type="match status" value="1"/>
</dbReference>
<dbReference type="PIRSF" id="PIRSF005572">
    <property type="entry name" value="NifS"/>
    <property type="match status" value="1"/>
</dbReference>
<proteinExistence type="inferred from homology"/>
<dbReference type="GO" id="GO:0051536">
    <property type="term" value="F:iron-sulfur cluster binding"/>
    <property type="evidence" value="ECO:0007669"/>
    <property type="project" value="UniProtKB-KW"/>
</dbReference>
<dbReference type="KEGG" id="kyr:CVV65_10735"/>
<evidence type="ECO:0000259" key="11">
    <source>
        <dbReference type="Pfam" id="PF00266"/>
    </source>
</evidence>
<protein>
    <recommendedName>
        <fullName evidence="3">cysteine desulfurase</fullName>
        <ecNumber evidence="3">2.8.1.7</ecNumber>
    </recommendedName>
</protein>
<evidence type="ECO:0000256" key="6">
    <source>
        <dbReference type="ARBA" id="ARBA00022898"/>
    </source>
</evidence>
<evidence type="ECO:0000313" key="13">
    <source>
        <dbReference type="Proteomes" id="UP000231932"/>
    </source>
</evidence>
<evidence type="ECO:0000313" key="12">
    <source>
        <dbReference type="EMBL" id="ATY85338.1"/>
    </source>
</evidence>
<evidence type="ECO:0000256" key="10">
    <source>
        <dbReference type="RuleBase" id="RU004504"/>
    </source>
</evidence>
<dbReference type="InterPro" id="IPR015421">
    <property type="entry name" value="PyrdxlP-dep_Trfase_major"/>
</dbReference>
<keyword evidence="8" id="KW-0411">Iron-sulfur</keyword>
<comment type="cofactor">
    <cofactor evidence="1 10">
        <name>pyridoxal 5'-phosphate</name>
        <dbReference type="ChEBI" id="CHEBI:597326"/>
    </cofactor>
</comment>
<evidence type="ECO:0000256" key="9">
    <source>
        <dbReference type="ARBA" id="ARBA00050776"/>
    </source>
</evidence>
<dbReference type="PANTHER" id="PTHR11601">
    <property type="entry name" value="CYSTEINE DESULFURYLASE FAMILY MEMBER"/>
    <property type="match status" value="1"/>
</dbReference>
<dbReference type="Gene3D" id="1.10.260.50">
    <property type="match status" value="1"/>
</dbReference>
<dbReference type="RefSeq" id="WP_100668119.1">
    <property type="nucleotide sequence ID" value="NZ_CP024955.1"/>
</dbReference>
<dbReference type="GO" id="GO:0031071">
    <property type="term" value="F:cysteine desulfurase activity"/>
    <property type="evidence" value="ECO:0007669"/>
    <property type="project" value="UniProtKB-EC"/>
</dbReference>
<evidence type="ECO:0000256" key="3">
    <source>
        <dbReference type="ARBA" id="ARBA00012239"/>
    </source>
</evidence>
<dbReference type="GO" id="GO:0046872">
    <property type="term" value="F:metal ion binding"/>
    <property type="evidence" value="ECO:0007669"/>
    <property type="project" value="UniProtKB-KW"/>
</dbReference>
<dbReference type="InterPro" id="IPR015422">
    <property type="entry name" value="PyrdxlP-dep_Trfase_small"/>
</dbReference>
<evidence type="ECO:0000256" key="8">
    <source>
        <dbReference type="ARBA" id="ARBA00023014"/>
    </source>
</evidence>
<keyword evidence="7" id="KW-0408">Iron</keyword>
<keyword evidence="4" id="KW-0808">Transferase</keyword>
<evidence type="ECO:0000256" key="7">
    <source>
        <dbReference type="ARBA" id="ARBA00023004"/>
    </source>
</evidence>
<organism evidence="12 13">
    <name type="scientific">Kyrpidia spormannii</name>
    <dbReference type="NCBI Taxonomy" id="2055160"/>
    <lineage>
        <taxon>Bacteria</taxon>
        <taxon>Bacillati</taxon>
        <taxon>Bacillota</taxon>
        <taxon>Bacilli</taxon>
        <taxon>Bacillales</taxon>
        <taxon>Alicyclobacillaceae</taxon>
        <taxon>Kyrpidia</taxon>
    </lineage>
</organism>
<keyword evidence="6" id="KW-0663">Pyridoxal phosphate</keyword>
<dbReference type="PANTHER" id="PTHR11601:SF34">
    <property type="entry name" value="CYSTEINE DESULFURASE"/>
    <property type="match status" value="1"/>
</dbReference>
<dbReference type="InterPro" id="IPR015424">
    <property type="entry name" value="PyrdxlP-dep_Trfase"/>
</dbReference>
<dbReference type="InterPro" id="IPR000192">
    <property type="entry name" value="Aminotrans_V_dom"/>
</dbReference>
<dbReference type="EMBL" id="CP024955">
    <property type="protein sequence ID" value="ATY85338.1"/>
    <property type="molecule type" value="Genomic_DNA"/>
</dbReference>
<dbReference type="AlphaFoldDB" id="A0A2K8N7M7"/>
<evidence type="ECO:0000256" key="5">
    <source>
        <dbReference type="ARBA" id="ARBA00022723"/>
    </source>
</evidence>
<dbReference type="Proteomes" id="UP000231932">
    <property type="component" value="Chromosome"/>
</dbReference>
<dbReference type="InterPro" id="IPR016454">
    <property type="entry name" value="Cysteine_dSase"/>
</dbReference>
<keyword evidence="13" id="KW-1185">Reference proteome</keyword>